<comment type="catalytic activity">
    <reaction evidence="4">
        <text>glycyl-tRNA(Ala) + H2O = tRNA(Ala) + glycine + H(+)</text>
        <dbReference type="Rhea" id="RHEA:53744"/>
        <dbReference type="Rhea" id="RHEA-COMP:9657"/>
        <dbReference type="Rhea" id="RHEA-COMP:13640"/>
        <dbReference type="ChEBI" id="CHEBI:15377"/>
        <dbReference type="ChEBI" id="CHEBI:15378"/>
        <dbReference type="ChEBI" id="CHEBI:57305"/>
        <dbReference type="ChEBI" id="CHEBI:78442"/>
        <dbReference type="ChEBI" id="CHEBI:78522"/>
    </reaction>
</comment>
<dbReference type="PANTHER" id="PTHR10472:SF5">
    <property type="entry name" value="D-AMINOACYL-TRNA DEACYLASE 1"/>
    <property type="match status" value="1"/>
</dbReference>
<dbReference type="GO" id="GO:0106026">
    <property type="term" value="F:Gly-tRNA(Ala) deacylase activity"/>
    <property type="evidence" value="ECO:0007669"/>
    <property type="project" value="UniProtKB-UniRule"/>
</dbReference>
<accession>A0A0M4T211</accession>
<evidence type="ECO:0000256" key="4">
    <source>
        <dbReference type="HAMAP-Rule" id="MF_00518"/>
    </source>
</evidence>
<comment type="subunit">
    <text evidence="4">Homodimer.</text>
</comment>
<dbReference type="STRING" id="45610.AOC03_05140"/>
<dbReference type="InterPro" id="IPR023509">
    <property type="entry name" value="DTD-like_sf"/>
</dbReference>
<dbReference type="Proteomes" id="UP000059847">
    <property type="component" value="Chromosome"/>
</dbReference>
<evidence type="ECO:0000256" key="1">
    <source>
        <dbReference type="ARBA" id="ARBA00009673"/>
    </source>
</evidence>
<dbReference type="EC" id="3.1.1.96" evidence="4"/>
<dbReference type="GO" id="GO:0005737">
    <property type="term" value="C:cytoplasm"/>
    <property type="evidence" value="ECO:0007669"/>
    <property type="project" value="UniProtKB-SubCell"/>
</dbReference>
<dbReference type="Gene3D" id="3.50.80.10">
    <property type="entry name" value="D-tyrosyl-tRNA(Tyr) deacylase"/>
    <property type="match status" value="1"/>
</dbReference>
<evidence type="ECO:0000256" key="2">
    <source>
        <dbReference type="ARBA" id="ARBA00022801"/>
    </source>
</evidence>
<keyword evidence="4" id="KW-0820">tRNA-binding</keyword>
<dbReference type="GO" id="GO:0019478">
    <property type="term" value="P:D-amino acid catabolic process"/>
    <property type="evidence" value="ECO:0007669"/>
    <property type="project" value="UniProtKB-UniRule"/>
</dbReference>
<proteinExistence type="inferred from homology"/>
<dbReference type="InterPro" id="IPR003732">
    <property type="entry name" value="Daa-tRNA_deacyls_DTD"/>
</dbReference>
<evidence type="ECO:0000313" key="6">
    <source>
        <dbReference type="Proteomes" id="UP000059847"/>
    </source>
</evidence>
<evidence type="ECO:0000313" key="5">
    <source>
        <dbReference type="EMBL" id="ALF59515.1"/>
    </source>
</evidence>
<dbReference type="AlphaFoldDB" id="A0A0M4T211"/>
<dbReference type="GO" id="GO:0051500">
    <property type="term" value="F:D-tyrosyl-tRNA(Tyr) deacylase activity"/>
    <property type="evidence" value="ECO:0007669"/>
    <property type="project" value="TreeGrafter"/>
</dbReference>
<gene>
    <name evidence="4" type="primary">dtd</name>
    <name evidence="5" type="ORF">AOC03_05140</name>
</gene>
<keyword evidence="3 4" id="KW-0694">RNA-binding</keyword>
<dbReference type="RefSeq" id="WP_062533929.1">
    <property type="nucleotide sequence ID" value="NZ_CP012678.1"/>
</dbReference>
<sequence>MKALIQRVSCASVTVDSHCVGAIEHGILAYIGLGHEDNLQSAQRMIDKILTYRIFENNTDPAKAGKLDQNVQQVDGGLLLVSQFTLMANTNNGRRPDFGGAMQPDAAQALFAELITYAKTQYPNVASGEFGADMQVESINNGPLNFLLEVN</sequence>
<organism evidence="5 6">
    <name type="scientific">Psychrobacter urativorans</name>
    <dbReference type="NCBI Taxonomy" id="45610"/>
    <lineage>
        <taxon>Bacteria</taxon>
        <taxon>Pseudomonadati</taxon>
        <taxon>Pseudomonadota</taxon>
        <taxon>Gammaproteobacteria</taxon>
        <taxon>Moraxellales</taxon>
        <taxon>Moraxellaceae</taxon>
        <taxon>Psychrobacter</taxon>
    </lineage>
</organism>
<comment type="similarity">
    <text evidence="1 4">Belongs to the DTD family.</text>
</comment>
<dbReference type="GO" id="GO:0000049">
    <property type="term" value="F:tRNA binding"/>
    <property type="evidence" value="ECO:0007669"/>
    <property type="project" value="UniProtKB-UniRule"/>
</dbReference>
<dbReference type="NCBIfam" id="TIGR00256">
    <property type="entry name" value="D-aminoacyl-tRNA deacylase"/>
    <property type="match status" value="1"/>
</dbReference>
<name>A0A0M4T211_9GAMM</name>
<keyword evidence="4" id="KW-0963">Cytoplasm</keyword>
<dbReference type="KEGG" id="pur:AOC03_05140"/>
<reference evidence="5 6" key="1">
    <citation type="submission" date="2015-09" db="EMBL/GenBank/DDBJ databases">
        <title>Complete genome of Psychrobacter urativorans R10.10B.</title>
        <authorList>
            <person name="See-Too W.S."/>
            <person name="Chan K.G."/>
        </authorList>
    </citation>
    <scope>NUCLEOTIDE SEQUENCE [LARGE SCALE GENOMIC DNA]</scope>
    <source>
        <strain evidence="5 6">R10.10B</strain>
    </source>
</reference>
<comment type="catalytic activity">
    <reaction evidence="4">
        <text>a D-aminoacyl-tRNA + H2O = a tRNA + a D-alpha-amino acid + H(+)</text>
        <dbReference type="Rhea" id="RHEA:13953"/>
        <dbReference type="Rhea" id="RHEA-COMP:10123"/>
        <dbReference type="Rhea" id="RHEA-COMP:10124"/>
        <dbReference type="ChEBI" id="CHEBI:15377"/>
        <dbReference type="ChEBI" id="CHEBI:15378"/>
        <dbReference type="ChEBI" id="CHEBI:59871"/>
        <dbReference type="ChEBI" id="CHEBI:78442"/>
        <dbReference type="ChEBI" id="CHEBI:79333"/>
        <dbReference type="EC" id="3.1.1.96"/>
    </reaction>
</comment>
<comment type="function">
    <text evidence="4">An aminoacyl-tRNA editing enzyme that deacylates mischarged D-aminoacyl-tRNAs. Also deacylates mischarged glycyl-tRNA(Ala), protecting cells against glycine mischarging by AlaRS. Acts via tRNA-based rather than protein-based catalysis; rejects L-amino acids rather than detecting D-amino acids in the active site. By recycling D-aminoacyl-tRNA to D-amino acids and free tRNA molecules, this enzyme counteracts the toxicity associated with the formation of D-aminoacyl-tRNA entities in vivo and helps enforce protein L-homochirality.</text>
</comment>
<dbReference type="GO" id="GO:0043908">
    <property type="term" value="F:Ser(Gly)-tRNA(Ala) hydrolase activity"/>
    <property type="evidence" value="ECO:0007669"/>
    <property type="project" value="UniProtKB-UniRule"/>
</dbReference>
<keyword evidence="2 4" id="KW-0378">Hydrolase</keyword>
<feature type="short sequence motif" description="Gly-cisPro motif, important for rejection of L-amino acids" evidence="4">
    <location>
        <begin position="142"/>
        <end position="143"/>
    </location>
</feature>
<dbReference type="OrthoDB" id="9801395at2"/>
<protein>
    <recommendedName>
        <fullName evidence="4">D-aminoacyl-tRNA deacylase</fullName>
        <shortName evidence="4">DTD</shortName>
        <ecNumber evidence="4">3.1.1.96</ecNumber>
    </recommendedName>
    <alternativeName>
        <fullName evidence="4">Gly-tRNA(Ala) deacylase</fullName>
        <ecNumber evidence="4">3.1.1.-</ecNumber>
    </alternativeName>
</protein>
<dbReference type="PANTHER" id="PTHR10472">
    <property type="entry name" value="D-TYROSYL-TRNA TYR DEACYLASE"/>
    <property type="match status" value="1"/>
</dbReference>
<keyword evidence="6" id="KW-1185">Reference proteome</keyword>
<comment type="domain">
    <text evidence="4">A Gly-cisPro motif from one monomer fits into the active site of the other monomer to allow specific chiral rejection of L-amino acids.</text>
</comment>
<evidence type="ECO:0000256" key="3">
    <source>
        <dbReference type="ARBA" id="ARBA00022884"/>
    </source>
</evidence>
<dbReference type="SUPFAM" id="SSF69500">
    <property type="entry name" value="DTD-like"/>
    <property type="match status" value="1"/>
</dbReference>
<dbReference type="FunFam" id="3.50.80.10:FF:000001">
    <property type="entry name" value="D-aminoacyl-tRNA deacylase"/>
    <property type="match status" value="1"/>
</dbReference>
<dbReference type="Pfam" id="PF02580">
    <property type="entry name" value="Tyr_Deacylase"/>
    <property type="match status" value="1"/>
</dbReference>
<dbReference type="EC" id="3.1.1.-" evidence="4"/>
<dbReference type="EMBL" id="CP012678">
    <property type="protein sequence ID" value="ALF59515.1"/>
    <property type="molecule type" value="Genomic_DNA"/>
</dbReference>
<dbReference type="HAMAP" id="MF_00518">
    <property type="entry name" value="Deacylase_Dtd"/>
    <property type="match status" value="1"/>
</dbReference>
<comment type="subcellular location">
    <subcellularLocation>
        <location evidence="4">Cytoplasm</location>
    </subcellularLocation>
</comment>